<dbReference type="Proteomes" id="UP000520814">
    <property type="component" value="Unassembled WGS sequence"/>
</dbReference>
<keyword evidence="1" id="KW-0812">Transmembrane</keyword>
<evidence type="ECO:0000256" key="1">
    <source>
        <dbReference type="SAM" id="Phobius"/>
    </source>
</evidence>
<proteinExistence type="predicted"/>
<keyword evidence="3" id="KW-1185">Reference proteome</keyword>
<reference evidence="2 3" key="1">
    <citation type="submission" date="2020-08" db="EMBL/GenBank/DDBJ databases">
        <title>Genomic Encyclopedia of Type Strains, Phase IV (KMG-IV): sequencing the most valuable type-strain genomes for metagenomic binning, comparative biology and taxonomic classification.</title>
        <authorList>
            <person name="Goeker M."/>
        </authorList>
    </citation>
    <scope>NUCLEOTIDE SEQUENCE [LARGE SCALE GENOMIC DNA]</scope>
    <source>
        <strain evidence="2 3">DSM 23562</strain>
    </source>
</reference>
<accession>A0A7W9SMP9</accession>
<comment type="caution">
    <text evidence="2">The sequence shown here is derived from an EMBL/GenBank/DDBJ whole genome shotgun (WGS) entry which is preliminary data.</text>
</comment>
<dbReference type="AlphaFoldDB" id="A0A7W9SMP9"/>
<protein>
    <recommendedName>
        <fullName evidence="4">DUF4900 domain-containing protein</fullName>
    </recommendedName>
</protein>
<feature type="transmembrane region" description="Helical" evidence="1">
    <location>
        <begin position="12"/>
        <end position="33"/>
    </location>
</feature>
<dbReference type="RefSeq" id="WP_184193068.1">
    <property type="nucleotide sequence ID" value="NZ_JACHGW010000001.1"/>
</dbReference>
<sequence>MMKLLPTKNLRRRGVAMVGVMILLFLILSLYMISMLNQGRGGDVASSAKSGLHLTRRRAELLGAQTISEAGVRMSLQWLMQQSSAPTNLTAFAPSDVAAFYGGTTVSGWTEVSINQGPTSGENATAGQVNGTARIRFYPYASNATSNRKMFGIESIGEYQGYSYTSRVFVRQNSFARYAYFSDTAPSGWWVAGSTRFQGPVHVNGVDSTGNAVDPNARINILFKMDDWTAPYTTDWIFTYTDDGYFTTAMDYSQINWVHSSGGSASPYDPNWWMPSWEHITAASRAPKTNQPIIKMPTATTDQKSAALGSASEPGSSFVGVFIPASGTTATAGIYVGGDVLDMNLSYQQRTTHQDQLIDIIQAGSGTSQIKSSLDICPDDPYTRLMVYTRASATAAWTLVSTTNYTNLTNGVIYVNGNIGSQTGSFSGGISGIVANNMMSGSTILKPNTWTVATESTKTININGGIVYQNLVSDTTNAYNMKSNAGAANDTSGTMGLVAGSFRVPLLDDGGAVLDYLTIHAVTMAYNTFAVVDPTTRAPGVINLLGGFIVKNNSQMGVVQLDGTVVNGFILNRNYDQRIADSPPPAYPVADRSYQVMSFQKVNTTLN</sequence>
<evidence type="ECO:0008006" key="4">
    <source>
        <dbReference type="Google" id="ProtNLM"/>
    </source>
</evidence>
<dbReference type="EMBL" id="JACHGW010000001">
    <property type="protein sequence ID" value="MBB6049467.1"/>
    <property type="molecule type" value="Genomic_DNA"/>
</dbReference>
<name>A0A7W9SMP9_ARMRO</name>
<organism evidence="2 3">
    <name type="scientific">Armatimonas rosea</name>
    <dbReference type="NCBI Taxonomy" id="685828"/>
    <lineage>
        <taxon>Bacteria</taxon>
        <taxon>Bacillati</taxon>
        <taxon>Armatimonadota</taxon>
        <taxon>Armatimonadia</taxon>
        <taxon>Armatimonadales</taxon>
        <taxon>Armatimonadaceae</taxon>
        <taxon>Armatimonas</taxon>
    </lineage>
</organism>
<evidence type="ECO:0000313" key="2">
    <source>
        <dbReference type="EMBL" id="MBB6049467.1"/>
    </source>
</evidence>
<keyword evidence="1" id="KW-1133">Transmembrane helix</keyword>
<evidence type="ECO:0000313" key="3">
    <source>
        <dbReference type="Proteomes" id="UP000520814"/>
    </source>
</evidence>
<gene>
    <name evidence="2" type="ORF">HNQ39_001229</name>
</gene>
<keyword evidence="1" id="KW-0472">Membrane</keyword>